<dbReference type="InterPro" id="IPR036388">
    <property type="entry name" value="WH-like_DNA-bd_sf"/>
</dbReference>
<reference evidence="7 10" key="2">
    <citation type="submission" date="2018-03" db="EMBL/GenBank/DDBJ databases">
        <title>Genomic Encyclopedia of Archaeal and Bacterial Type Strains, Phase II (KMG-II): from individual species to whole genera.</title>
        <authorList>
            <person name="Goeker M."/>
        </authorList>
    </citation>
    <scope>NUCLEOTIDE SEQUENCE [LARGE SCALE GENOMIC DNA]</scope>
    <source>
        <strain evidence="7 10">DSM 29956</strain>
    </source>
</reference>
<dbReference type="Pfam" id="PF00392">
    <property type="entry name" value="GntR"/>
    <property type="match status" value="1"/>
</dbReference>
<dbReference type="Proteomes" id="UP000240624">
    <property type="component" value="Unassembled WGS sequence"/>
</dbReference>
<reference evidence="8 9" key="1">
    <citation type="submission" date="2017-03" db="EMBL/GenBank/DDBJ databases">
        <authorList>
            <person name="Afonso C.L."/>
            <person name="Miller P.J."/>
            <person name="Scott M.A."/>
            <person name="Spackman E."/>
            <person name="Goraichik I."/>
            <person name="Dimitrov K.M."/>
            <person name="Suarez D.L."/>
            <person name="Swayne D.E."/>
        </authorList>
    </citation>
    <scope>NUCLEOTIDE SEQUENCE [LARGE SCALE GENOMIC DNA]</scope>
    <source>
        <strain evidence="8 9">CECT 8367</strain>
    </source>
</reference>
<evidence type="ECO:0000313" key="9">
    <source>
        <dbReference type="Proteomes" id="UP000193495"/>
    </source>
</evidence>
<dbReference type="GO" id="GO:0003677">
    <property type="term" value="F:DNA binding"/>
    <property type="evidence" value="ECO:0007669"/>
    <property type="project" value="UniProtKB-KW"/>
</dbReference>
<dbReference type="InterPro" id="IPR000524">
    <property type="entry name" value="Tscrpt_reg_HTH_GntR"/>
</dbReference>
<evidence type="ECO:0000256" key="3">
    <source>
        <dbReference type="ARBA" id="ARBA00023015"/>
    </source>
</evidence>
<dbReference type="AlphaFoldDB" id="A0A1X6ZBF3"/>
<dbReference type="PRINTS" id="PR00035">
    <property type="entry name" value="HTHGNTR"/>
</dbReference>
<dbReference type="GO" id="GO:0003700">
    <property type="term" value="F:DNA-binding transcription factor activity"/>
    <property type="evidence" value="ECO:0007669"/>
    <property type="project" value="InterPro"/>
</dbReference>
<dbReference type="EMBL" id="PYGB01000005">
    <property type="protein sequence ID" value="PSK86387.1"/>
    <property type="molecule type" value="Genomic_DNA"/>
</dbReference>
<sequence length="503" mass="55345">MPVSRIPSDVFFLDRSSGRALQAQLRETVVALLRTGQAAPGATLPSSRKLAAHLGIARTTVTLAYQELVAQGFVEARDRRGYVLSQSAMPELPRPIRAEPRRPGAPDWDGFLDMGLSKRRRVIKPRDWRHMPYPFVYGQMDASLFDHAAWRDCARQASGGRDFFDLAGDQAAADDPVLVNYIRSTMLPRRGIRAEADEILITVGAQNALWLAAELLTRRPLKAIGENPGYPDTLQALRWCGADVGTVEVDEHGLPPERIPEGTGAVFVSPSHHAPTGATMPVKRRRQLLRAAAERDFVVIEDDYDFEMSFLEAPSPALKSLDRDGRVIYVGSFSKALFPGLRLGYLVGPARFIAEARELRALILRHPPGHLQRTAAYFLAQGHYDRLMRELRRAFAQRRSEMQAALRGTGLSIAGAARFGGSSVWVEGPPGLCSNALAEALLGEGVVIEPGAPFFDRFEGPCPFFRLGYSSIASERIAEGVARIAKTVRRLRPMAFEPGRTGS</sequence>
<dbReference type="RefSeq" id="WP_085896412.1">
    <property type="nucleotide sequence ID" value="NZ_FWFY01000005.1"/>
</dbReference>
<evidence type="ECO:0000259" key="6">
    <source>
        <dbReference type="PROSITE" id="PS50949"/>
    </source>
</evidence>
<dbReference type="OrthoDB" id="9808770at2"/>
<gene>
    <name evidence="8" type="primary">gabR</name>
    <name evidence="7" type="ORF">CLV79_10594</name>
    <name evidence="8" type="ORF">LOS8367_02078</name>
</gene>
<evidence type="ECO:0000256" key="4">
    <source>
        <dbReference type="ARBA" id="ARBA00023125"/>
    </source>
</evidence>
<protein>
    <submittedName>
        <fullName evidence="7">GntR family transcriptional regulator</fullName>
    </submittedName>
    <submittedName>
        <fullName evidence="8">HTH-type transcriptional regulatory protein GabR</fullName>
    </submittedName>
</protein>
<dbReference type="Gene3D" id="1.10.10.10">
    <property type="entry name" value="Winged helix-like DNA-binding domain superfamily/Winged helix DNA-binding domain"/>
    <property type="match status" value="1"/>
</dbReference>
<keyword evidence="2" id="KW-0663">Pyridoxal phosphate</keyword>
<dbReference type="EMBL" id="FWFY01000005">
    <property type="protein sequence ID" value="SLN46737.1"/>
    <property type="molecule type" value="Genomic_DNA"/>
</dbReference>
<dbReference type="InterPro" id="IPR015421">
    <property type="entry name" value="PyrdxlP-dep_Trfase_major"/>
</dbReference>
<dbReference type="Gene3D" id="3.40.640.10">
    <property type="entry name" value="Type I PLP-dependent aspartate aminotransferase-like (Major domain)"/>
    <property type="match status" value="1"/>
</dbReference>
<evidence type="ECO:0000256" key="5">
    <source>
        <dbReference type="ARBA" id="ARBA00023163"/>
    </source>
</evidence>
<dbReference type="PANTHER" id="PTHR46577:SF1">
    <property type="entry name" value="HTH-TYPE TRANSCRIPTIONAL REGULATORY PROTEIN GABR"/>
    <property type="match status" value="1"/>
</dbReference>
<keyword evidence="5" id="KW-0804">Transcription</keyword>
<dbReference type="GO" id="GO:0030170">
    <property type="term" value="F:pyridoxal phosphate binding"/>
    <property type="evidence" value="ECO:0007669"/>
    <property type="project" value="InterPro"/>
</dbReference>
<dbReference type="Pfam" id="PF00155">
    <property type="entry name" value="Aminotran_1_2"/>
    <property type="match status" value="1"/>
</dbReference>
<dbReference type="InterPro" id="IPR004839">
    <property type="entry name" value="Aminotransferase_I/II_large"/>
</dbReference>
<dbReference type="SUPFAM" id="SSF46785">
    <property type="entry name" value="Winged helix' DNA-binding domain"/>
    <property type="match status" value="1"/>
</dbReference>
<keyword evidence="10" id="KW-1185">Reference proteome</keyword>
<comment type="similarity">
    <text evidence="1">In the C-terminal section; belongs to the class-I pyridoxal-phosphate-dependent aminotransferase family.</text>
</comment>
<dbReference type="PANTHER" id="PTHR46577">
    <property type="entry name" value="HTH-TYPE TRANSCRIPTIONAL REGULATORY PROTEIN GABR"/>
    <property type="match status" value="1"/>
</dbReference>
<evidence type="ECO:0000256" key="2">
    <source>
        <dbReference type="ARBA" id="ARBA00022898"/>
    </source>
</evidence>
<evidence type="ECO:0000313" key="8">
    <source>
        <dbReference type="EMBL" id="SLN46737.1"/>
    </source>
</evidence>
<dbReference type="SMART" id="SM00345">
    <property type="entry name" value="HTH_GNTR"/>
    <property type="match status" value="1"/>
</dbReference>
<evidence type="ECO:0000256" key="1">
    <source>
        <dbReference type="ARBA" id="ARBA00005384"/>
    </source>
</evidence>
<evidence type="ECO:0000313" key="10">
    <source>
        <dbReference type="Proteomes" id="UP000240624"/>
    </source>
</evidence>
<organism evidence="8 9">
    <name type="scientific">Limimaricola soesokkakensis</name>
    <dbReference type="NCBI Taxonomy" id="1343159"/>
    <lineage>
        <taxon>Bacteria</taxon>
        <taxon>Pseudomonadati</taxon>
        <taxon>Pseudomonadota</taxon>
        <taxon>Alphaproteobacteria</taxon>
        <taxon>Rhodobacterales</taxon>
        <taxon>Paracoccaceae</taxon>
        <taxon>Limimaricola</taxon>
    </lineage>
</organism>
<dbReference type="CDD" id="cd00609">
    <property type="entry name" value="AAT_like"/>
    <property type="match status" value="1"/>
</dbReference>
<dbReference type="InterPro" id="IPR051446">
    <property type="entry name" value="HTH_trans_reg/aminotransferase"/>
</dbReference>
<dbReference type="CDD" id="cd07377">
    <property type="entry name" value="WHTH_GntR"/>
    <property type="match status" value="1"/>
</dbReference>
<accession>A0A1X6ZBF3</accession>
<dbReference type="SUPFAM" id="SSF53383">
    <property type="entry name" value="PLP-dependent transferases"/>
    <property type="match status" value="1"/>
</dbReference>
<feature type="domain" description="HTH gntR-type" evidence="6">
    <location>
        <begin position="19"/>
        <end position="87"/>
    </location>
</feature>
<keyword evidence="3" id="KW-0805">Transcription regulation</keyword>
<dbReference type="PROSITE" id="PS50949">
    <property type="entry name" value="HTH_GNTR"/>
    <property type="match status" value="1"/>
</dbReference>
<evidence type="ECO:0000313" key="7">
    <source>
        <dbReference type="EMBL" id="PSK86387.1"/>
    </source>
</evidence>
<dbReference type="Proteomes" id="UP000193495">
    <property type="component" value="Unassembled WGS sequence"/>
</dbReference>
<keyword evidence="4" id="KW-0238">DNA-binding</keyword>
<proteinExistence type="inferred from homology"/>
<dbReference type="InterPro" id="IPR036390">
    <property type="entry name" value="WH_DNA-bd_sf"/>
</dbReference>
<dbReference type="InterPro" id="IPR015424">
    <property type="entry name" value="PyrdxlP-dep_Trfase"/>
</dbReference>
<name>A0A1X6ZBF3_9RHOB</name>